<dbReference type="EMBL" id="LAXI01000003">
    <property type="protein sequence ID" value="KRS18698.1"/>
    <property type="molecule type" value="Genomic_DNA"/>
</dbReference>
<organism evidence="1 2">
    <name type="scientific">Roseovarius indicus</name>
    <dbReference type="NCBI Taxonomy" id="540747"/>
    <lineage>
        <taxon>Bacteria</taxon>
        <taxon>Pseudomonadati</taxon>
        <taxon>Pseudomonadota</taxon>
        <taxon>Alphaproteobacteria</taxon>
        <taxon>Rhodobacterales</taxon>
        <taxon>Roseobacteraceae</taxon>
        <taxon>Roseovarius</taxon>
    </lineage>
</organism>
<sequence length="80" mass="8648">MTPVIQGKLELEATAVSKVILDSGEMAMLLAPRHELGSVEVMDLLLTARETGKRFSCSDEGAYCTVSQWVPGYSALRMSA</sequence>
<reference evidence="1 2" key="1">
    <citation type="submission" date="2015-04" db="EMBL/GenBank/DDBJ databases">
        <title>The draft genome sequence of Roseovarius indicus B108T.</title>
        <authorList>
            <person name="Li G."/>
            <person name="Lai Q."/>
            <person name="Shao Z."/>
            <person name="Yan P."/>
        </authorList>
    </citation>
    <scope>NUCLEOTIDE SEQUENCE [LARGE SCALE GENOMIC DNA]</scope>
    <source>
        <strain evidence="1 2">B108</strain>
    </source>
</reference>
<dbReference type="Proteomes" id="UP000051401">
    <property type="component" value="Unassembled WGS sequence"/>
</dbReference>
<dbReference type="AlphaFoldDB" id="A0A0T5PCE4"/>
<proteinExistence type="predicted"/>
<gene>
    <name evidence="1" type="ORF">XM52_08045</name>
</gene>
<dbReference type="PATRIC" id="fig|540747.5.peg.3986"/>
<protein>
    <submittedName>
        <fullName evidence="1">Uncharacterized protein</fullName>
    </submittedName>
</protein>
<name>A0A0T5PCE4_9RHOB</name>
<evidence type="ECO:0000313" key="2">
    <source>
        <dbReference type="Proteomes" id="UP000051401"/>
    </source>
</evidence>
<evidence type="ECO:0000313" key="1">
    <source>
        <dbReference type="EMBL" id="KRS18698.1"/>
    </source>
</evidence>
<dbReference type="STRING" id="540747.SAMN04488031_1042"/>
<accession>A0A0T5PCE4</accession>
<comment type="caution">
    <text evidence="1">The sequence shown here is derived from an EMBL/GenBank/DDBJ whole genome shotgun (WGS) entry which is preliminary data.</text>
</comment>
<keyword evidence="2" id="KW-1185">Reference proteome</keyword>